<evidence type="ECO:0000259" key="1">
    <source>
        <dbReference type="Pfam" id="PF13979"/>
    </source>
</evidence>
<dbReference type="Gene3D" id="2.160.20.80">
    <property type="entry name" value="E3 ubiquitin-protein ligase SopA"/>
    <property type="match status" value="1"/>
</dbReference>
<dbReference type="Pfam" id="PF00805">
    <property type="entry name" value="Pentapeptide"/>
    <property type="match status" value="1"/>
</dbReference>
<name>A0A5E4SUM0_9BURK</name>
<dbReference type="InterPro" id="IPR001646">
    <property type="entry name" value="5peptide_repeat"/>
</dbReference>
<dbReference type="Gene3D" id="1.10.4140.10">
    <property type="entry name" value="effector protein (NleL)"/>
    <property type="match status" value="1"/>
</dbReference>
<dbReference type="GO" id="GO:0016567">
    <property type="term" value="P:protein ubiquitination"/>
    <property type="evidence" value="ECO:0007669"/>
    <property type="project" value="InterPro"/>
</dbReference>
<dbReference type="RefSeq" id="WP_174979316.1">
    <property type="nucleotide sequence ID" value="NZ_CABPSJ010000001.1"/>
</dbReference>
<protein>
    <submittedName>
        <fullName evidence="2">Type III secretion system effector protein</fullName>
    </submittedName>
</protein>
<dbReference type="EMBL" id="CABPSJ010000001">
    <property type="protein sequence ID" value="VVD77489.1"/>
    <property type="molecule type" value="Genomic_DNA"/>
</dbReference>
<evidence type="ECO:0000313" key="2">
    <source>
        <dbReference type="EMBL" id="VVD77489.1"/>
    </source>
</evidence>
<reference evidence="2 3" key="1">
    <citation type="submission" date="2019-08" db="EMBL/GenBank/DDBJ databases">
        <authorList>
            <person name="Peeters C."/>
        </authorList>
    </citation>
    <scope>NUCLEOTIDE SEQUENCE [LARGE SCALE GENOMIC DNA]</scope>
    <source>
        <strain evidence="2 3">LMG 31110</strain>
    </source>
</reference>
<proteinExistence type="predicted"/>
<feature type="domain" description="E3 ubiquitin-protein ligase SopA-like catalytic" evidence="1">
    <location>
        <begin position="586"/>
        <end position="705"/>
    </location>
</feature>
<dbReference type="InterPro" id="IPR025725">
    <property type="entry name" value="SopA-like_cat"/>
</dbReference>
<dbReference type="Proteomes" id="UP000337189">
    <property type="component" value="Unassembled WGS sequence"/>
</dbReference>
<gene>
    <name evidence="2" type="ORF">PCO31110_00951</name>
</gene>
<dbReference type="InterPro" id="IPR038270">
    <property type="entry name" value="SopA-like_catalytic_sf"/>
</dbReference>
<dbReference type="SUPFAM" id="SSF141571">
    <property type="entry name" value="Pentapeptide repeat-like"/>
    <property type="match status" value="1"/>
</dbReference>
<accession>A0A5E4SUM0</accession>
<evidence type="ECO:0000313" key="3">
    <source>
        <dbReference type="Proteomes" id="UP000337189"/>
    </source>
</evidence>
<dbReference type="Gene3D" id="1.25.40.300">
    <property type="entry name" value="Putative secreted effector protein"/>
    <property type="match status" value="1"/>
</dbReference>
<dbReference type="Pfam" id="PF13979">
    <property type="entry name" value="SopA_C"/>
    <property type="match status" value="1"/>
</dbReference>
<organism evidence="2 3">
    <name type="scientific">Pandoraea communis</name>
    <dbReference type="NCBI Taxonomy" id="2508297"/>
    <lineage>
        <taxon>Bacteria</taxon>
        <taxon>Pseudomonadati</taxon>
        <taxon>Pseudomonadota</taxon>
        <taxon>Betaproteobacteria</taxon>
        <taxon>Burkholderiales</taxon>
        <taxon>Burkholderiaceae</taxon>
        <taxon>Pandoraea</taxon>
    </lineage>
</organism>
<sequence length="706" mass="78146">MVAIAHLEVSAVARIGAIGFAYACAGQEALKQCGDIRLVFFRDNRRRDVLAARLWQELEASSQIRADMIPAYVEQLVTSFDSASADAWQALGFSMDNVSEFAQLPRSLQRNLLTFTDTSVSDLRALDLRDIDLRHIAFRSGDLSGANWCEVDASEADFARVNLSRACLQGVAFVNTSLRGAQFEALRRLNADFSGADLTDVILTLDTDWLIGTPQTADQAMARVDSLLSEDNGWEFLATIASIDNRHGDLKRALMCQLIESLETLSVSETVVWNFISSWVSVLSDPVFWESPLISAFIRAYLPVGIQATWNREPVPQDLSVDRLRFHIEYLLEMSAHPQWPILHQGAIHQLVLRARATSQLDTLADDLLDHFHRHPIIASAARALENVLPDTSRDTCIFLSEDSLSAVACTPDLLEAVIDNEADIPWHSFYVLGRATPEASYVIEPAVSPEIALRPIPLLHARYQTASGVENRRFAKLLNAYWETDATGIASATPGVSGTSTAGGANDTLQLSDREAYRRLALDMTTRISSSHPSHKLTTISWQMLLQRVFAHTIVTPGSLHERPDDDHATMRLQPEAKAALWRACLSEVPGLEDTPKNRAAFEVIEAIKQTRLASSLLLGTETESPVVLRYLACALLNEVSADDPDRVPRETLADWCARLVGDSKEMATCTATLSDEMMAFVSATPSNSRLREIYDAVLPHAWRR</sequence>
<dbReference type="AlphaFoldDB" id="A0A5E4SUM0"/>
<dbReference type="GO" id="GO:0004842">
    <property type="term" value="F:ubiquitin-protein transferase activity"/>
    <property type="evidence" value="ECO:0007669"/>
    <property type="project" value="InterPro"/>
</dbReference>